<evidence type="ECO:0000256" key="5">
    <source>
        <dbReference type="RuleBase" id="RU004182"/>
    </source>
</evidence>
<dbReference type="Gene3D" id="1.10.579.10">
    <property type="entry name" value="DNA Cyclobutane Dipyrimidine Photolyase, subunit A, domain 3"/>
    <property type="match status" value="1"/>
</dbReference>
<evidence type="ECO:0000256" key="2">
    <source>
        <dbReference type="ARBA" id="ARBA00022827"/>
    </source>
</evidence>
<dbReference type="PROSITE" id="PS00691">
    <property type="entry name" value="DNA_PHOTOLYASES_1_2"/>
    <property type="match status" value="1"/>
</dbReference>
<dbReference type="InterPro" id="IPR005101">
    <property type="entry name" value="Cryptochr/Photolyase_FAD-bd"/>
</dbReference>
<dbReference type="SUPFAM" id="SSF52425">
    <property type="entry name" value="Cryptochrome/photolyase, N-terminal domain"/>
    <property type="match status" value="1"/>
</dbReference>
<sequence>MTAMMWFRRDLRLADNPALLDAVAAGDGRVLGLFVLDPLLWERSGDPRREQLLASLHALSASMGGRLVVRRGDPAEVVPAVAGAVRASSVHVSADYAPYGQERDLAVEGALGCPLVRTGSAYAVAPGRVLNQQGRSYQVFTPYFRAWLEHGWRKPVDAPEDVRWIEAPGEELPGVKKAGDASAGDAGTGDAGAVEAGEAAAGERWRGWLAGVSAYADERDRPDLDSTSRMSVPLKYGEIHPRTMLADLARRHSAGAEAYRRELAWREFCADLLARYPRAAWEPLRPEFARMQYDEPRGQGGPLEAWRTGRTGFPIVDAGMRQLAATGFLHNRVRMVVASFLVKDLHIHWKYGARWFMRSLRDGDLASNALNWQWVAGCGADAAPYFRIFNPVTQGLKFDPSGAYVRRWVPELRQLDGKAAHEPWKHGGAAGYPDQLVDHGEARREALRRYEAIR</sequence>
<dbReference type="RefSeq" id="WP_184840986.1">
    <property type="nucleotide sequence ID" value="NZ_BAAAVN010000002.1"/>
</dbReference>
<dbReference type="InterPro" id="IPR018394">
    <property type="entry name" value="DNA_photolyase_1_CS_C"/>
</dbReference>
<comment type="similarity">
    <text evidence="5">Belongs to the DNA photolyase family.</text>
</comment>
<evidence type="ECO:0000259" key="6">
    <source>
        <dbReference type="PROSITE" id="PS51645"/>
    </source>
</evidence>
<dbReference type="PROSITE" id="PS51645">
    <property type="entry name" value="PHR_CRY_ALPHA_BETA"/>
    <property type="match status" value="1"/>
</dbReference>
<dbReference type="InterPro" id="IPR014729">
    <property type="entry name" value="Rossmann-like_a/b/a_fold"/>
</dbReference>
<feature type="domain" description="Photolyase/cryptochrome alpha/beta" evidence="6">
    <location>
        <begin position="1"/>
        <end position="126"/>
    </location>
</feature>
<dbReference type="GO" id="GO:0009416">
    <property type="term" value="P:response to light stimulus"/>
    <property type="evidence" value="ECO:0007669"/>
    <property type="project" value="TreeGrafter"/>
</dbReference>
<feature type="binding site" evidence="4">
    <location>
        <begin position="227"/>
        <end position="231"/>
    </location>
    <ligand>
        <name>FAD</name>
        <dbReference type="ChEBI" id="CHEBI:57692"/>
    </ligand>
</feature>
<dbReference type="Gene3D" id="3.40.50.620">
    <property type="entry name" value="HUPs"/>
    <property type="match status" value="1"/>
</dbReference>
<dbReference type="SUPFAM" id="SSF48173">
    <property type="entry name" value="Cryptochrome/photolyase FAD-binding domain"/>
    <property type="match status" value="1"/>
</dbReference>
<proteinExistence type="inferred from homology"/>
<dbReference type="Pfam" id="PF03441">
    <property type="entry name" value="FAD_binding_7"/>
    <property type="match status" value="1"/>
</dbReference>
<dbReference type="GO" id="GO:0006950">
    <property type="term" value="P:response to stress"/>
    <property type="evidence" value="ECO:0007669"/>
    <property type="project" value="UniProtKB-ARBA"/>
</dbReference>
<name>A0A841DX14_9ACTN</name>
<keyword evidence="8" id="KW-1185">Reference proteome</keyword>
<feature type="binding site" evidence="4">
    <location>
        <position position="215"/>
    </location>
    <ligand>
        <name>FAD</name>
        <dbReference type="ChEBI" id="CHEBI:57692"/>
    </ligand>
</feature>
<keyword evidence="3 5" id="KW-0157">Chromophore</keyword>
<dbReference type="GO" id="GO:0003677">
    <property type="term" value="F:DNA binding"/>
    <property type="evidence" value="ECO:0007669"/>
    <property type="project" value="TreeGrafter"/>
</dbReference>
<evidence type="ECO:0000256" key="4">
    <source>
        <dbReference type="PIRSR" id="PIRSR602081-1"/>
    </source>
</evidence>
<dbReference type="EC" id="4.1.99.3" evidence="7"/>
<evidence type="ECO:0000313" key="8">
    <source>
        <dbReference type="Proteomes" id="UP000558997"/>
    </source>
</evidence>
<dbReference type="PRINTS" id="PR00147">
    <property type="entry name" value="DNAPHOTLYASE"/>
</dbReference>
<keyword evidence="1 4" id="KW-0285">Flavoprotein</keyword>
<dbReference type="InterPro" id="IPR002081">
    <property type="entry name" value="Cryptochrome/DNA_photolyase_1"/>
</dbReference>
<organism evidence="7 8">
    <name type="scientific">Kribbella solani</name>
    <dbReference type="NCBI Taxonomy" id="236067"/>
    <lineage>
        <taxon>Bacteria</taxon>
        <taxon>Bacillati</taxon>
        <taxon>Actinomycetota</taxon>
        <taxon>Actinomycetes</taxon>
        <taxon>Propionibacteriales</taxon>
        <taxon>Kribbellaceae</taxon>
        <taxon>Kribbella</taxon>
    </lineage>
</organism>
<dbReference type="GO" id="GO:0006139">
    <property type="term" value="P:nucleobase-containing compound metabolic process"/>
    <property type="evidence" value="ECO:0007669"/>
    <property type="project" value="UniProtKB-ARBA"/>
</dbReference>
<protein>
    <submittedName>
        <fullName evidence="7">Deoxyribodipyrimidine photo-lyase</fullName>
        <ecNumber evidence="7">4.1.99.3</ecNumber>
    </submittedName>
</protein>
<reference evidence="7 8" key="1">
    <citation type="submission" date="2020-08" db="EMBL/GenBank/DDBJ databases">
        <title>Sequencing the genomes of 1000 actinobacteria strains.</title>
        <authorList>
            <person name="Klenk H.-P."/>
        </authorList>
    </citation>
    <scope>NUCLEOTIDE SEQUENCE [LARGE SCALE GENOMIC DNA]</scope>
    <source>
        <strain evidence="7 8">DSM 17294</strain>
    </source>
</reference>
<dbReference type="EMBL" id="JACHNF010000001">
    <property type="protein sequence ID" value="MBB5983182.1"/>
    <property type="molecule type" value="Genomic_DNA"/>
</dbReference>
<feature type="binding site" evidence="4">
    <location>
        <begin position="362"/>
        <end position="364"/>
    </location>
    <ligand>
        <name>FAD</name>
        <dbReference type="ChEBI" id="CHEBI:57692"/>
    </ligand>
</feature>
<dbReference type="AlphaFoldDB" id="A0A841DX14"/>
<dbReference type="InterPro" id="IPR036134">
    <property type="entry name" value="Crypto/Photolyase_FAD-like_sf"/>
</dbReference>
<dbReference type="PROSITE" id="PS00394">
    <property type="entry name" value="DNA_PHOTOLYASES_1_1"/>
    <property type="match status" value="1"/>
</dbReference>
<dbReference type="Pfam" id="PF00875">
    <property type="entry name" value="DNA_photolyase"/>
    <property type="match status" value="1"/>
</dbReference>
<feature type="binding site" evidence="4">
    <location>
        <position position="259"/>
    </location>
    <ligand>
        <name>FAD</name>
        <dbReference type="ChEBI" id="CHEBI:57692"/>
    </ligand>
</feature>
<comment type="caution">
    <text evidence="7">The sequence shown here is derived from an EMBL/GenBank/DDBJ whole genome shotgun (WGS) entry which is preliminary data.</text>
</comment>
<dbReference type="Proteomes" id="UP000558997">
    <property type="component" value="Unassembled WGS sequence"/>
</dbReference>
<dbReference type="Gene3D" id="1.25.40.80">
    <property type="match status" value="1"/>
</dbReference>
<dbReference type="PANTHER" id="PTHR11455:SF9">
    <property type="entry name" value="CRYPTOCHROME CIRCADIAN CLOCK 5 ISOFORM X1"/>
    <property type="match status" value="1"/>
</dbReference>
<dbReference type="GO" id="GO:0003904">
    <property type="term" value="F:deoxyribodipyrimidine photo-lyase activity"/>
    <property type="evidence" value="ECO:0007669"/>
    <property type="project" value="UniProtKB-EC"/>
</dbReference>
<evidence type="ECO:0000313" key="7">
    <source>
        <dbReference type="EMBL" id="MBB5983182.1"/>
    </source>
</evidence>
<dbReference type="GO" id="GO:0071949">
    <property type="term" value="F:FAD binding"/>
    <property type="evidence" value="ECO:0007669"/>
    <property type="project" value="TreeGrafter"/>
</dbReference>
<keyword evidence="7" id="KW-0456">Lyase</keyword>
<accession>A0A841DX14</accession>
<keyword evidence="2 4" id="KW-0274">FAD</keyword>
<evidence type="ECO:0000256" key="1">
    <source>
        <dbReference type="ARBA" id="ARBA00022630"/>
    </source>
</evidence>
<comment type="cofactor">
    <cofactor evidence="4">
        <name>FAD</name>
        <dbReference type="ChEBI" id="CHEBI:57692"/>
    </cofactor>
    <text evidence="4">Binds 1 FAD per subunit.</text>
</comment>
<evidence type="ECO:0000256" key="3">
    <source>
        <dbReference type="ARBA" id="ARBA00022991"/>
    </source>
</evidence>
<dbReference type="InterPro" id="IPR036155">
    <property type="entry name" value="Crypto/Photolyase_N_sf"/>
</dbReference>
<dbReference type="InterPro" id="IPR006050">
    <property type="entry name" value="DNA_photolyase_N"/>
</dbReference>
<gene>
    <name evidence="7" type="ORF">HDA44_006523</name>
</gene>
<dbReference type="PANTHER" id="PTHR11455">
    <property type="entry name" value="CRYPTOCHROME"/>
    <property type="match status" value="1"/>
</dbReference>